<dbReference type="EMBL" id="CAEY01000071">
    <property type="status" value="NOT_ANNOTATED_CDS"/>
    <property type="molecule type" value="Genomic_DNA"/>
</dbReference>
<evidence type="ECO:0000256" key="6">
    <source>
        <dbReference type="ARBA" id="ARBA00023180"/>
    </source>
</evidence>
<dbReference type="KEGG" id="tut:107363903"/>
<gene>
    <name evidence="10" type="primary">107363903</name>
</gene>
<evidence type="ECO:0000256" key="7">
    <source>
        <dbReference type="SAM" id="SignalP"/>
    </source>
</evidence>
<keyword evidence="3" id="KW-0378">Hydrolase</keyword>
<dbReference type="InterPro" id="IPR029058">
    <property type="entry name" value="AB_hydrolase_fold"/>
</dbReference>
<dbReference type="GO" id="GO:0016042">
    <property type="term" value="P:lipid catabolic process"/>
    <property type="evidence" value="ECO:0007669"/>
    <property type="project" value="UniProtKB-KW"/>
</dbReference>
<feature type="chain" id="PRO_5004581334" description="AB hydrolase-1 domain-containing protein" evidence="7">
    <location>
        <begin position="20"/>
        <end position="479"/>
    </location>
</feature>
<dbReference type="Gene3D" id="3.40.50.1820">
    <property type="entry name" value="alpha/beta hydrolase"/>
    <property type="match status" value="1"/>
</dbReference>
<keyword evidence="4" id="KW-0442">Lipid degradation</keyword>
<evidence type="ECO:0000256" key="3">
    <source>
        <dbReference type="ARBA" id="ARBA00022801"/>
    </source>
</evidence>
<proteinExistence type="inferred from homology"/>
<evidence type="ECO:0000313" key="11">
    <source>
        <dbReference type="Proteomes" id="UP000015104"/>
    </source>
</evidence>
<dbReference type="eggNOG" id="KOG2624">
    <property type="taxonomic scope" value="Eukaryota"/>
</dbReference>
<feature type="domain" description="AB hydrolase-1" evidence="8">
    <location>
        <begin position="179"/>
        <end position="456"/>
    </location>
</feature>
<feature type="signal peptide" evidence="7">
    <location>
        <begin position="1"/>
        <end position="19"/>
    </location>
</feature>
<dbReference type="InterPro" id="IPR000073">
    <property type="entry name" value="AB_hydrolase_1"/>
</dbReference>
<accession>T1KGT5</accession>
<dbReference type="Pfam" id="PF00561">
    <property type="entry name" value="Abhydrolase_1"/>
    <property type="match status" value="1"/>
</dbReference>
<keyword evidence="6" id="KW-0325">Glycoprotein</keyword>
<name>T1KGT5_TETUR</name>
<dbReference type="Pfam" id="PF04083">
    <property type="entry name" value="Abhydro_lipase"/>
    <property type="match status" value="1"/>
</dbReference>
<dbReference type="HOGENOM" id="CLU_010974_0_3_1"/>
<dbReference type="GO" id="GO:0016787">
    <property type="term" value="F:hydrolase activity"/>
    <property type="evidence" value="ECO:0007669"/>
    <property type="project" value="UniProtKB-KW"/>
</dbReference>
<evidence type="ECO:0000256" key="1">
    <source>
        <dbReference type="ARBA" id="ARBA00010701"/>
    </source>
</evidence>
<evidence type="ECO:0000259" key="9">
    <source>
        <dbReference type="Pfam" id="PF04083"/>
    </source>
</evidence>
<keyword evidence="5" id="KW-0443">Lipid metabolism</keyword>
<dbReference type="SUPFAM" id="SSF53474">
    <property type="entry name" value="alpha/beta-Hydrolases"/>
    <property type="match status" value="1"/>
</dbReference>
<dbReference type="OrthoDB" id="6514505at2759"/>
<comment type="similarity">
    <text evidence="1">Belongs to the AB hydrolase superfamily. Lipase family.</text>
</comment>
<feature type="domain" description="Partial AB-hydrolase lipase" evidence="9">
    <location>
        <begin position="100"/>
        <end position="154"/>
    </location>
</feature>
<evidence type="ECO:0000256" key="2">
    <source>
        <dbReference type="ARBA" id="ARBA00022729"/>
    </source>
</evidence>
<evidence type="ECO:0000313" key="10">
    <source>
        <dbReference type="EnsemblMetazoa" id="tetur11g01940.1"/>
    </source>
</evidence>
<dbReference type="InterPro" id="IPR006693">
    <property type="entry name" value="AB_hydrolase_lipase"/>
</dbReference>
<keyword evidence="2 7" id="KW-0732">Signal</keyword>
<evidence type="ECO:0000256" key="4">
    <source>
        <dbReference type="ARBA" id="ARBA00022963"/>
    </source>
</evidence>
<protein>
    <recommendedName>
        <fullName evidence="12">AB hydrolase-1 domain-containing protein</fullName>
    </recommendedName>
</protein>
<evidence type="ECO:0008006" key="12">
    <source>
        <dbReference type="Google" id="ProtNLM"/>
    </source>
</evidence>
<organism evidence="10 11">
    <name type="scientific">Tetranychus urticae</name>
    <name type="common">Two-spotted spider mite</name>
    <dbReference type="NCBI Taxonomy" id="32264"/>
    <lineage>
        <taxon>Eukaryota</taxon>
        <taxon>Metazoa</taxon>
        <taxon>Ecdysozoa</taxon>
        <taxon>Arthropoda</taxon>
        <taxon>Chelicerata</taxon>
        <taxon>Arachnida</taxon>
        <taxon>Acari</taxon>
        <taxon>Acariformes</taxon>
        <taxon>Trombidiformes</taxon>
        <taxon>Prostigmata</taxon>
        <taxon>Eleutherengona</taxon>
        <taxon>Raphignathae</taxon>
        <taxon>Tetranychoidea</taxon>
        <taxon>Tetranychidae</taxon>
        <taxon>Tetranychus</taxon>
    </lineage>
</organism>
<dbReference type="PANTHER" id="PTHR11005">
    <property type="entry name" value="LYSOSOMAL ACID LIPASE-RELATED"/>
    <property type="match status" value="1"/>
</dbReference>
<evidence type="ECO:0000256" key="5">
    <source>
        <dbReference type="ARBA" id="ARBA00023098"/>
    </source>
</evidence>
<reference evidence="10" key="2">
    <citation type="submission" date="2015-06" db="UniProtKB">
        <authorList>
            <consortium name="EnsemblMetazoa"/>
        </authorList>
    </citation>
    <scope>IDENTIFICATION</scope>
</reference>
<dbReference type="AlphaFoldDB" id="T1KGT5"/>
<dbReference type="OMA" id="VYHYNQN"/>
<evidence type="ECO:0000259" key="8">
    <source>
        <dbReference type="Pfam" id="PF00561"/>
    </source>
</evidence>
<keyword evidence="11" id="KW-1185">Reference proteome</keyword>
<sequence>MSFLYQFVILIGLSIGVISNNVEPLNNFANQHVMNNNPVNNPTNTFNNPVLPKNLHPAVNKLQPDNINHRSNNFNEKNFDKNDDNTAQSNLIIDETRSIDQLIVDYGYSFNKYYVTTSDGYILTIHRIKNPCLSDEPLDPIILGHPATQDGSIFIDGSPFYNPISCSTGAVDEPFNPNLGFLLADLGYDVFMPSFRGFRYSRNHTDYNPAKDAEYWDFTSDEMGKYDAPAIVDFVLGLSTYPEVIWIGHSLGVSIPLILLATQPSYEEKIRHVIGLAPTTFLGHTTHPSTRYWADSGLGKEKQTEFGPKEDNKTTTKRESIVANRASNESLTKLSRQYFYDFGYDPAQTNVTRLPVFYAQQTQTSLSTYVHFSQLACTPYFKAFDGGKKRNTREYGKPKPPFYKISQIRNVTFTIMASPNDKVAKLNDVKKLVKTLKAPVDLKIVKYKKMNHFGFLWSLNRQKLVNDVIVDTLNEVISS</sequence>
<dbReference type="FunFam" id="3.40.50.1820:FF:000057">
    <property type="entry name" value="Lipase"/>
    <property type="match status" value="1"/>
</dbReference>
<dbReference type="Proteomes" id="UP000015104">
    <property type="component" value="Unassembled WGS sequence"/>
</dbReference>
<reference evidence="11" key="1">
    <citation type="submission" date="2011-08" db="EMBL/GenBank/DDBJ databases">
        <authorList>
            <person name="Rombauts S."/>
        </authorList>
    </citation>
    <scope>NUCLEOTIDE SEQUENCE</scope>
    <source>
        <strain evidence="11">London</strain>
    </source>
</reference>
<dbReference type="EnsemblMetazoa" id="tetur11g01940.1">
    <property type="protein sequence ID" value="tetur11g01940.1"/>
    <property type="gene ID" value="tetur11g01940"/>
</dbReference>